<feature type="transmembrane region" description="Helical" evidence="1">
    <location>
        <begin position="134"/>
        <end position="150"/>
    </location>
</feature>
<proteinExistence type="predicted"/>
<dbReference type="EMBL" id="BIFH01000063">
    <property type="protein sequence ID" value="GCE02381.1"/>
    <property type="molecule type" value="Genomic_DNA"/>
</dbReference>
<dbReference type="OrthoDB" id="9836845at2"/>
<evidence type="ECO:0000313" key="2">
    <source>
        <dbReference type="EMBL" id="GCE02381.1"/>
    </source>
</evidence>
<evidence type="ECO:0000256" key="1">
    <source>
        <dbReference type="SAM" id="Phobius"/>
    </source>
</evidence>
<evidence type="ECO:0000313" key="3">
    <source>
        <dbReference type="Proteomes" id="UP000286931"/>
    </source>
</evidence>
<keyword evidence="3" id="KW-1185">Reference proteome</keyword>
<organism evidence="2 3">
    <name type="scientific">Embleya hyalina</name>
    <dbReference type="NCBI Taxonomy" id="516124"/>
    <lineage>
        <taxon>Bacteria</taxon>
        <taxon>Bacillati</taxon>
        <taxon>Actinomycetota</taxon>
        <taxon>Actinomycetes</taxon>
        <taxon>Kitasatosporales</taxon>
        <taxon>Streptomycetaceae</taxon>
        <taxon>Embleya</taxon>
    </lineage>
</organism>
<keyword evidence="1" id="KW-1133">Transmembrane helix</keyword>
<feature type="transmembrane region" description="Helical" evidence="1">
    <location>
        <begin position="74"/>
        <end position="95"/>
    </location>
</feature>
<dbReference type="Proteomes" id="UP000286931">
    <property type="component" value="Unassembled WGS sequence"/>
</dbReference>
<accession>A0A401Z693</accession>
<dbReference type="AlphaFoldDB" id="A0A401Z693"/>
<comment type="caution">
    <text evidence="2">The sequence shown here is derived from an EMBL/GenBank/DDBJ whole genome shotgun (WGS) entry which is preliminary data.</text>
</comment>
<keyword evidence="1" id="KW-0472">Membrane</keyword>
<reference evidence="2 3" key="1">
    <citation type="submission" date="2018-12" db="EMBL/GenBank/DDBJ databases">
        <title>Draft genome sequence of Embleya hyalina NBRC 13850T.</title>
        <authorList>
            <person name="Komaki H."/>
            <person name="Hosoyama A."/>
            <person name="Kimura A."/>
            <person name="Ichikawa N."/>
            <person name="Tamura T."/>
        </authorList>
    </citation>
    <scope>NUCLEOTIDE SEQUENCE [LARGE SCALE GENOMIC DNA]</scope>
    <source>
        <strain evidence="2 3">NBRC 13850</strain>
    </source>
</reference>
<feature type="transmembrane region" description="Helical" evidence="1">
    <location>
        <begin position="107"/>
        <end position="128"/>
    </location>
</feature>
<keyword evidence="1" id="KW-0812">Transmembrane</keyword>
<feature type="transmembrane region" description="Helical" evidence="1">
    <location>
        <begin position="12"/>
        <end position="33"/>
    </location>
</feature>
<gene>
    <name evidence="2" type="ORF">EHYA_10158</name>
</gene>
<protein>
    <submittedName>
        <fullName evidence="2">Uncharacterized protein</fullName>
    </submittedName>
</protein>
<name>A0A401Z693_9ACTN</name>
<sequence length="172" mass="18460">MVRSESLRAWGLRYLCIWLGALSVLEVPVWLWYAVAVGVDHVGLDSNAMPPLTGPFMGPSTVDGYGVDSDGRGLSTLVALVMAGIDFYAVFGLVVRSAALRSRAFTATAVGHTLLLLWALFLVVIGAWHWGTTLWYALIVAFCFAIRRVGPVTSRGPGPVRIPGGSGPRRFG</sequence>